<dbReference type="AlphaFoldDB" id="D8JTJ1"/>
<dbReference type="InterPro" id="IPR039261">
    <property type="entry name" value="FNR_nucleotide-bd"/>
</dbReference>
<dbReference type="Gene3D" id="3.10.20.30">
    <property type="match status" value="1"/>
</dbReference>
<dbReference type="Gene3D" id="2.40.30.10">
    <property type="entry name" value="Translation factors"/>
    <property type="match status" value="1"/>
</dbReference>
<keyword evidence="5" id="KW-1185">Reference proteome</keyword>
<dbReference type="PRINTS" id="PR00410">
    <property type="entry name" value="PHEHYDRXLASE"/>
</dbReference>
<dbReference type="InterPro" id="IPR008333">
    <property type="entry name" value="Cbr1-like_FAD-bd_dom"/>
</dbReference>
<feature type="domain" description="2Fe-2S ferredoxin-type" evidence="2">
    <location>
        <begin position="12"/>
        <end position="106"/>
    </location>
</feature>
<evidence type="ECO:0000313" key="4">
    <source>
        <dbReference type="EMBL" id="ADJ22553.1"/>
    </source>
</evidence>
<evidence type="ECO:0000259" key="2">
    <source>
        <dbReference type="PROSITE" id="PS51085"/>
    </source>
</evidence>
<dbReference type="Pfam" id="PF00111">
    <property type="entry name" value="Fer2"/>
    <property type="match status" value="1"/>
</dbReference>
<dbReference type="InterPro" id="IPR006058">
    <property type="entry name" value="2Fe2S_fd_BS"/>
</dbReference>
<dbReference type="eggNOG" id="COG1018">
    <property type="taxonomic scope" value="Bacteria"/>
</dbReference>
<dbReference type="SUPFAM" id="SSF52343">
    <property type="entry name" value="Ferredoxin reductase-like, C-terminal NADP-linked domain"/>
    <property type="match status" value="1"/>
</dbReference>
<dbReference type="InterPro" id="IPR050415">
    <property type="entry name" value="MRET"/>
</dbReference>
<dbReference type="Pfam" id="PF00175">
    <property type="entry name" value="NAD_binding_1"/>
    <property type="match status" value="1"/>
</dbReference>
<dbReference type="EMBL" id="CP002083">
    <property type="protein sequence ID" value="ADJ22553.1"/>
    <property type="molecule type" value="Genomic_DNA"/>
</dbReference>
<dbReference type="InterPro" id="IPR017927">
    <property type="entry name" value="FAD-bd_FR_type"/>
</dbReference>
<dbReference type="PROSITE" id="PS51085">
    <property type="entry name" value="2FE2S_FER_2"/>
    <property type="match status" value="1"/>
</dbReference>
<sequence>MFGFFKKNKGPFSATIQPSGQVITVKSGSSENLLKAALEAGIKWPYSCRVGSCGTCKCRLASGQIKPLADFSYVLSGEDLDAGYILACQTMLKSDIEVELETLDGSDGVDLAKSRKLNGKIARLSPLTHDILEVQIELEGEFKDYLAGQYADVLLPGVVERARSYSFSKAPNNESPNQVSFFVRRVKNGALTEWLHAADRVGEKIVLDGPHGAFYLRQSSGPILLIAGGSGLAPIRALLQQIENEGRSIDITLIFGARTQKDLYCLDDIEKFASKAKGKFQFVPVLSVETNESGWNGAVGNCPDAIKLDMLEPQSSQAYLCGPPVMIDAAVDRLKAMGLKESQIFFDKFLDSSSMPAGRA</sequence>
<gene>
    <name evidence="4" type="ordered locus">Hden_0734</name>
</gene>
<dbReference type="InterPro" id="IPR036010">
    <property type="entry name" value="2Fe-2S_ferredoxin-like_sf"/>
</dbReference>
<comment type="cofactor">
    <cofactor evidence="1">
        <name>[2Fe-2S] cluster</name>
        <dbReference type="ChEBI" id="CHEBI:190135"/>
    </cofactor>
</comment>
<dbReference type="PROSITE" id="PS51384">
    <property type="entry name" value="FAD_FR"/>
    <property type="match status" value="1"/>
</dbReference>
<dbReference type="Pfam" id="PF00970">
    <property type="entry name" value="FAD_binding_6"/>
    <property type="match status" value="1"/>
</dbReference>
<evidence type="ECO:0000259" key="3">
    <source>
        <dbReference type="PROSITE" id="PS51384"/>
    </source>
</evidence>
<evidence type="ECO:0000256" key="1">
    <source>
        <dbReference type="ARBA" id="ARBA00034078"/>
    </source>
</evidence>
<dbReference type="PROSITE" id="PS00197">
    <property type="entry name" value="2FE2S_FER_1"/>
    <property type="match status" value="1"/>
</dbReference>
<dbReference type="InterPro" id="IPR012675">
    <property type="entry name" value="Beta-grasp_dom_sf"/>
</dbReference>
<dbReference type="Proteomes" id="UP000002033">
    <property type="component" value="Chromosome"/>
</dbReference>
<dbReference type="InterPro" id="IPR001041">
    <property type="entry name" value="2Fe-2S_ferredoxin-type"/>
</dbReference>
<feature type="domain" description="FAD-binding FR-type" evidence="3">
    <location>
        <begin position="114"/>
        <end position="217"/>
    </location>
</feature>
<dbReference type="KEGG" id="hdn:Hden_0734"/>
<dbReference type="HOGENOM" id="CLU_003827_7_0_5"/>
<name>D8JTJ1_HYPDA</name>
<dbReference type="PRINTS" id="PR00371">
    <property type="entry name" value="FPNCR"/>
</dbReference>
<organism evidence="4 5">
    <name type="scientific">Hyphomicrobium denitrificans (strain ATCC 51888 / DSM 1869 / NCIMB 11706 / TK 0415)</name>
    <dbReference type="NCBI Taxonomy" id="582899"/>
    <lineage>
        <taxon>Bacteria</taxon>
        <taxon>Pseudomonadati</taxon>
        <taxon>Pseudomonadota</taxon>
        <taxon>Alphaproteobacteria</taxon>
        <taxon>Hyphomicrobiales</taxon>
        <taxon>Hyphomicrobiaceae</taxon>
        <taxon>Hyphomicrobium</taxon>
    </lineage>
</organism>
<dbReference type="InterPro" id="IPR001709">
    <property type="entry name" value="Flavoprot_Pyr_Nucl_cyt_Rdtase"/>
</dbReference>
<dbReference type="STRING" id="582899.Hden_0734"/>
<dbReference type="InterPro" id="IPR001433">
    <property type="entry name" value="OxRdtase_FAD/NAD-bd"/>
</dbReference>
<reference evidence="5" key="1">
    <citation type="journal article" date="2011" name="J. Bacteriol.">
        <title>Genome sequences of eight morphologically diverse alphaproteobacteria.</title>
        <authorList>
            <consortium name="US DOE Joint Genome Institute"/>
            <person name="Brown P.J."/>
            <person name="Kysela D.T."/>
            <person name="Buechlein A."/>
            <person name="Hemmerich C."/>
            <person name="Brun Y.V."/>
        </authorList>
    </citation>
    <scope>NUCLEOTIDE SEQUENCE [LARGE SCALE GENOMIC DNA]</scope>
    <source>
        <strain evidence="5">ATCC 51888 / DSM 1869 / NCIB 11706 / TK 0415</strain>
    </source>
</reference>
<proteinExistence type="predicted"/>
<evidence type="ECO:0000313" key="5">
    <source>
        <dbReference type="Proteomes" id="UP000002033"/>
    </source>
</evidence>
<dbReference type="GO" id="GO:0051537">
    <property type="term" value="F:2 iron, 2 sulfur cluster binding"/>
    <property type="evidence" value="ECO:0007669"/>
    <property type="project" value="InterPro"/>
</dbReference>
<dbReference type="Gene3D" id="3.40.50.80">
    <property type="entry name" value="Nucleotide-binding domain of ferredoxin-NADP reductase (FNR) module"/>
    <property type="match status" value="1"/>
</dbReference>
<dbReference type="eggNOG" id="COG0543">
    <property type="taxonomic scope" value="Bacteria"/>
</dbReference>
<dbReference type="SUPFAM" id="SSF63380">
    <property type="entry name" value="Riboflavin synthase domain-like"/>
    <property type="match status" value="1"/>
</dbReference>
<accession>D8JTJ1</accession>
<dbReference type="GO" id="GO:0016491">
    <property type="term" value="F:oxidoreductase activity"/>
    <property type="evidence" value="ECO:0007669"/>
    <property type="project" value="InterPro"/>
</dbReference>
<dbReference type="RefSeq" id="WP_013214768.1">
    <property type="nucleotide sequence ID" value="NC_014313.1"/>
</dbReference>
<dbReference type="CDD" id="cd00207">
    <property type="entry name" value="fer2"/>
    <property type="match status" value="1"/>
</dbReference>
<dbReference type="PANTHER" id="PTHR47354:SF5">
    <property type="entry name" value="PROTEIN RFBI"/>
    <property type="match status" value="1"/>
</dbReference>
<dbReference type="SUPFAM" id="SSF54292">
    <property type="entry name" value="2Fe-2S ferredoxin-like"/>
    <property type="match status" value="1"/>
</dbReference>
<protein>
    <submittedName>
        <fullName evidence="4">Oxidoreductase FAD/NAD(P)-binding domain protein</fullName>
    </submittedName>
</protein>
<dbReference type="InterPro" id="IPR017938">
    <property type="entry name" value="Riboflavin_synthase-like_b-brl"/>
</dbReference>
<dbReference type="PANTHER" id="PTHR47354">
    <property type="entry name" value="NADH OXIDOREDUCTASE HCR"/>
    <property type="match status" value="1"/>
</dbReference>
<dbReference type="OrthoDB" id="9806195at2"/>